<comment type="function">
    <text evidence="5">Essential component of the SCF (SKP1-CUL1-F-box protein) E3 ubiquitin ligase complexes, which mediate the ubiquitination and subsequent proteasomal degradation of target proteins. Controls sulfur metabolite repression, probably by mediating the inactivation or degradation of the metR transcription factor.</text>
</comment>
<comment type="subcellular location">
    <subcellularLocation>
        <location evidence="1">Nucleus</location>
    </subcellularLocation>
</comment>
<dbReference type="AlphaFoldDB" id="A0A6A7BXL1"/>
<dbReference type="InterPro" id="IPR016073">
    <property type="entry name" value="Skp1_comp_POZ"/>
</dbReference>
<dbReference type="Proteomes" id="UP000799421">
    <property type="component" value="Unassembled WGS sequence"/>
</dbReference>
<dbReference type="SUPFAM" id="SSF54695">
    <property type="entry name" value="POZ domain"/>
    <property type="match status" value="1"/>
</dbReference>
<feature type="domain" description="SKP1 component POZ" evidence="6">
    <location>
        <begin position="22"/>
        <end position="82"/>
    </location>
</feature>
<evidence type="ECO:0000313" key="7">
    <source>
        <dbReference type="EMBL" id="KAF2859248.1"/>
    </source>
</evidence>
<sequence length="114" mass="12650">MPNARRNSAAADSEDGVEESEYVKLRSSDGFDFVVRRSAAKISPAIKAMLDPEKGFKEAESNTCVLDINAVLLGQVCRYLNHAEKYKGHANVPDLEIPLEHTLQLILTCDYLNL</sequence>
<keyword evidence="4" id="KW-0539">Nucleus</keyword>
<evidence type="ECO:0000256" key="2">
    <source>
        <dbReference type="ARBA" id="ARBA00009993"/>
    </source>
</evidence>
<comment type="similarity">
    <text evidence="2">Belongs to the SKP1 family.</text>
</comment>
<dbReference type="EMBL" id="MU005995">
    <property type="protein sequence ID" value="KAF2859248.1"/>
    <property type="molecule type" value="Genomic_DNA"/>
</dbReference>
<keyword evidence="8" id="KW-1185">Reference proteome</keyword>
<dbReference type="InterPro" id="IPR001232">
    <property type="entry name" value="SKP1-like"/>
</dbReference>
<dbReference type="SMART" id="SM00512">
    <property type="entry name" value="Skp1"/>
    <property type="match status" value="1"/>
</dbReference>
<evidence type="ECO:0000256" key="1">
    <source>
        <dbReference type="ARBA" id="ARBA00004123"/>
    </source>
</evidence>
<evidence type="ECO:0000256" key="5">
    <source>
        <dbReference type="ARBA" id="ARBA00045385"/>
    </source>
</evidence>
<organism evidence="7 8">
    <name type="scientific">Piedraia hortae CBS 480.64</name>
    <dbReference type="NCBI Taxonomy" id="1314780"/>
    <lineage>
        <taxon>Eukaryota</taxon>
        <taxon>Fungi</taxon>
        <taxon>Dikarya</taxon>
        <taxon>Ascomycota</taxon>
        <taxon>Pezizomycotina</taxon>
        <taxon>Dothideomycetes</taxon>
        <taxon>Dothideomycetidae</taxon>
        <taxon>Capnodiales</taxon>
        <taxon>Piedraiaceae</taxon>
        <taxon>Piedraia</taxon>
    </lineage>
</organism>
<protein>
    <recommendedName>
        <fullName evidence="3">Elongin-C</fullName>
    </recommendedName>
</protein>
<dbReference type="GO" id="GO:0006511">
    <property type="term" value="P:ubiquitin-dependent protein catabolic process"/>
    <property type="evidence" value="ECO:0007669"/>
    <property type="project" value="InterPro"/>
</dbReference>
<dbReference type="GO" id="GO:0005634">
    <property type="term" value="C:nucleus"/>
    <property type="evidence" value="ECO:0007669"/>
    <property type="project" value="UniProtKB-SubCell"/>
</dbReference>
<dbReference type="InterPro" id="IPR011333">
    <property type="entry name" value="SKP1/BTB/POZ_sf"/>
</dbReference>
<dbReference type="Gene3D" id="3.30.710.10">
    <property type="entry name" value="Potassium Channel Kv1.1, Chain A"/>
    <property type="match status" value="1"/>
</dbReference>
<evidence type="ECO:0000259" key="6">
    <source>
        <dbReference type="Pfam" id="PF03931"/>
    </source>
</evidence>
<dbReference type="PANTHER" id="PTHR20648">
    <property type="entry name" value="ELONGIN-C"/>
    <property type="match status" value="1"/>
</dbReference>
<evidence type="ECO:0000256" key="4">
    <source>
        <dbReference type="ARBA" id="ARBA00023242"/>
    </source>
</evidence>
<proteinExistence type="inferred from homology"/>
<reference evidence="7" key="1">
    <citation type="journal article" date="2020" name="Stud. Mycol.">
        <title>101 Dothideomycetes genomes: a test case for predicting lifestyles and emergence of pathogens.</title>
        <authorList>
            <person name="Haridas S."/>
            <person name="Albert R."/>
            <person name="Binder M."/>
            <person name="Bloem J."/>
            <person name="Labutti K."/>
            <person name="Salamov A."/>
            <person name="Andreopoulos B."/>
            <person name="Baker S."/>
            <person name="Barry K."/>
            <person name="Bills G."/>
            <person name="Bluhm B."/>
            <person name="Cannon C."/>
            <person name="Castanera R."/>
            <person name="Culley D."/>
            <person name="Daum C."/>
            <person name="Ezra D."/>
            <person name="Gonzalez J."/>
            <person name="Henrissat B."/>
            <person name="Kuo A."/>
            <person name="Liang C."/>
            <person name="Lipzen A."/>
            <person name="Lutzoni F."/>
            <person name="Magnuson J."/>
            <person name="Mondo S."/>
            <person name="Nolan M."/>
            <person name="Ohm R."/>
            <person name="Pangilinan J."/>
            <person name="Park H.-J."/>
            <person name="Ramirez L."/>
            <person name="Alfaro M."/>
            <person name="Sun H."/>
            <person name="Tritt A."/>
            <person name="Yoshinaga Y."/>
            <person name="Zwiers L.-H."/>
            <person name="Turgeon B."/>
            <person name="Goodwin S."/>
            <person name="Spatafora J."/>
            <person name="Crous P."/>
            <person name="Grigoriev I."/>
        </authorList>
    </citation>
    <scope>NUCLEOTIDE SEQUENCE</scope>
    <source>
        <strain evidence="7">CBS 480.64</strain>
    </source>
</reference>
<gene>
    <name evidence="7" type="ORF">K470DRAFT_219498</name>
</gene>
<dbReference type="InterPro" id="IPR039948">
    <property type="entry name" value="ELC1"/>
</dbReference>
<evidence type="ECO:0000256" key="3">
    <source>
        <dbReference type="ARBA" id="ARBA00021347"/>
    </source>
</evidence>
<dbReference type="OrthoDB" id="249087at2759"/>
<accession>A0A6A7BXL1</accession>
<dbReference type="FunFam" id="3.30.710.10:FF:000035">
    <property type="entry name" value="Elongin C transcription elongation factor"/>
    <property type="match status" value="1"/>
</dbReference>
<dbReference type="Pfam" id="PF03931">
    <property type="entry name" value="Skp1_POZ"/>
    <property type="match status" value="1"/>
</dbReference>
<evidence type="ECO:0000313" key="8">
    <source>
        <dbReference type="Proteomes" id="UP000799421"/>
    </source>
</evidence>
<name>A0A6A7BXL1_9PEZI</name>